<feature type="region of interest" description="Disordered" evidence="1">
    <location>
        <begin position="1"/>
        <end position="93"/>
    </location>
</feature>
<dbReference type="AlphaFoldDB" id="A0A8H7ZQ79"/>
<evidence type="ECO:0000256" key="1">
    <source>
        <dbReference type="SAM" id="MobiDB-lite"/>
    </source>
</evidence>
<proteinExistence type="predicted"/>
<protein>
    <submittedName>
        <fullName evidence="2">Uncharacterized protein</fullName>
    </submittedName>
</protein>
<feature type="non-terminal residue" evidence="2">
    <location>
        <position position="93"/>
    </location>
</feature>
<keyword evidence="3" id="KW-1185">Reference proteome</keyword>
<reference evidence="2 3" key="1">
    <citation type="journal article" name="Sci. Rep.">
        <title>Genome-scale phylogenetic analyses confirm Olpidium as the closest living zoosporic fungus to the non-flagellated, terrestrial fungi.</title>
        <authorList>
            <person name="Chang Y."/>
            <person name="Rochon D."/>
            <person name="Sekimoto S."/>
            <person name="Wang Y."/>
            <person name="Chovatia M."/>
            <person name="Sandor L."/>
            <person name="Salamov A."/>
            <person name="Grigoriev I.V."/>
            <person name="Stajich J.E."/>
            <person name="Spatafora J.W."/>
        </authorList>
    </citation>
    <scope>NUCLEOTIDE SEQUENCE [LARGE SCALE GENOMIC DNA]</scope>
    <source>
        <strain evidence="2">S191</strain>
    </source>
</reference>
<gene>
    <name evidence="2" type="ORF">BJ554DRAFT_2982</name>
</gene>
<organism evidence="2 3">
    <name type="scientific">Olpidium bornovanus</name>
    <dbReference type="NCBI Taxonomy" id="278681"/>
    <lineage>
        <taxon>Eukaryota</taxon>
        <taxon>Fungi</taxon>
        <taxon>Fungi incertae sedis</taxon>
        <taxon>Olpidiomycota</taxon>
        <taxon>Olpidiomycotina</taxon>
        <taxon>Olpidiomycetes</taxon>
        <taxon>Olpidiales</taxon>
        <taxon>Olpidiaceae</taxon>
        <taxon>Olpidium</taxon>
    </lineage>
</organism>
<name>A0A8H7ZQ79_9FUNG</name>
<dbReference type="EMBL" id="JAEFCI010010640">
    <property type="protein sequence ID" value="KAG5457098.1"/>
    <property type="molecule type" value="Genomic_DNA"/>
</dbReference>
<feature type="non-terminal residue" evidence="2">
    <location>
        <position position="1"/>
    </location>
</feature>
<feature type="compositionally biased region" description="Basic residues" evidence="1">
    <location>
        <begin position="1"/>
        <end position="10"/>
    </location>
</feature>
<comment type="caution">
    <text evidence="2">The sequence shown here is derived from an EMBL/GenBank/DDBJ whole genome shotgun (WGS) entry which is preliminary data.</text>
</comment>
<evidence type="ECO:0000313" key="2">
    <source>
        <dbReference type="EMBL" id="KAG5457098.1"/>
    </source>
</evidence>
<dbReference type="Proteomes" id="UP000673691">
    <property type="component" value="Unassembled WGS sequence"/>
</dbReference>
<accession>A0A8H7ZQ79</accession>
<evidence type="ECO:0000313" key="3">
    <source>
        <dbReference type="Proteomes" id="UP000673691"/>
    </source>
</evidence>
<sequence length="93" mass="9956">GRRHTRRARRPPRDGGGRGRGRAPPARARARFSCEGSQEGSPAPGHPANRHLRVDQKRSGRPVGTSEDVAVGEKVSGETTGAITAANFRPPKR</sequence>